<evidence type="ECO:0000313" key="2">
    <source>
        <dbReference type="Proteomes" id="UP000054686"/>
    </source>
</evidence>
<accession>A0A0V8RYX7</accession>
<comment type="caution">
    <text evidence="1">The sequence shown here is derived from an EMBL/GenBank/DDBJ whole genome shotgun (WGS) entry which is preliminary data.</text>
</comment>
<dbReference type="EMBL" id="LLVT01000001">
    <property type="protein sequence ID" value="KSW13252.1"/>
    <property type="molecule type" value="Genomic_DNA"/>
</dbReference>
<protein>
    <submittedName>
        <fullName evidence="1">Uncharacterized protein</fullName>
    </submittedName>
</protein>
<dbReference type="Proteomes" id="UP000054686">
    <property type="component" value="Unassembled WGS sequence"/>
</dbReference>
<name>A0A0V8RYX7_9ACTO</name>
<dbReference type="AlphaFoldDB" id="A0A0V8RYX7"/>
<reference evidence="1 2" key="1">
    <citation type="submission" date="2015-10" db="EMBL/GenBank/DDBJ databases">
        <title>Draft Genome of Actinomyces odontolyticus subsp. actinosynbacter strain XH001.</title>
        <authorList>
            <person name="Mclean J.S."/>
            <person name="He X."/>
        </authorList>
    </citation>
    <scope>NUCLEOTIDE SEQUENCE [LARGE SCALE GENOMIC DNA]</scope>
    <source>
        <strain evidence="1 2">XH001</strain>
    </source>
</reference>
<evidence type="ECO:0000313" key="1">
    <source>
        <dbReference type="EMBL" id="KSW13252.1"/>
    </source>
</evidence>
<proteinExistence type="predicted"/>
<gene>
    <name evidence="1" type="ORF">APY09_02535</name>
</gene>
<organism evidence="1 2">
    <name type="scientific">Schaalia odontolytica</name>
    <dbReference type="NCBI Taxonomy" id="1660"/>
    <lineage>
        <taxon>Bacteria</taxon>
        <taxon>Bacillati</taxon>
        <taxon>Actinomycetota</taxon>
        <taxon>Actinomycetes</taxon>
        <taxon>Actinomycetales</taxon>
        <taxon>Actinomycetaceae</taxon>
        <taxon>Schaalia</taxon>
    </lineage>
</organism>
<sequence length="98" mass="10600">MTNILTDDVYHVVTGRSTINSDILGNCYQEFISYGGGDGSGLVVVLAPEHATRLMAEMVDVHATDYLLEAILPGLLQSWWLVFAGCLGGSNRKPLVEC</sequence>